<dbReference type="PANTHER" id="PTHR24348">
    <property type="entry name" value="SERINE/THREONINE-PROTEIN KINASE UNC-51-RELATED"/>
    <property type="match status" value="1"/>
</dbReference>
<dbReference type="GO" id="GO:0010506">
    <property type="term" value="P:regulation of autophagy"/>
    <property type="evidence" value="ECO:0007669"/>
    <property type="project" value="InterPro"/>
</dbReference>
<dbReference type="InterPro" id="IPR017441">
    <property type="entry name" value="Protein_kinase_ATP_BS"/>
</dbReference>
<reference evidence="7" key="1">
    <citation type="submission" date="2021-01" db="EMBL/GenBank/DDBJ databases">
        <authorList>
            <consortium name="Genoscope - CEA"/>
            <person name="William W."/>
        </authorList>
    </citation>
    <scope>NUCLEOTIDE SEQUENCE</scope>
</reference>
<protein>
    <recommendedName>
        <fullName evidence="6">Protein kinase domain-containing protein</fullName>
    </recommendedName>
</protein>
<comment type="caution">
    <text evidence="7">The sequence shown here is derived from an EMBL/GenBank/DDBJ whole genome shotgun (WGS) entry which is preliminary data.</text>
</comment>
<organism evidence="7 8">
    <name type="scientific">Paramecium primaurelia</name>
    <dbReference type="NCBI Taxonomy" id="5886"/>
    <lineage>
        <taxon>Eukaryota</taxon>
        <taxon>Sar</taxon>
        <taxon>Alveolata</taxon>
        <taxon>Ciliophora</taxon>
        <taxon>Intramacronucleata</taxon>
        <taxon>Oligohymenophorea</taxon>
        <taxon>Peniculida</taxon>
        <taxon>Parameciidae</taxon>
        <taxon>Paramecium</taxon>
    </lineage>
</organism>
<dbReference type="EMBL" id="CAJJDM010000029">
    <property type="protein sequence ID" value="CAD8060397.1"/>
    <property type="molecule type" value="Genomic_DNA"/>
</dbReference>
<dbReference type="InterPro" id="IPR045269">
    <property type="entry name" value="Atg1-like"/>
</dbReference>
<dbReference type="Pfam" id="PF00069">
    <property type="entry name" value="Pkinase"/>
    <property type="match status" value="1"/>
</dbReference>
<dbReference type="Proteomes" id="UP000688137">
    <property type="component" value="Unassembled WGS sequence"/>
</dbReference>
<dbReference type="AlphaFoldDB" id="A0A8S1KZK6"/>
<evidence type="ECO:0000313" key="8">
    <source>
        <dbReference type="Proteomes" id="UP000688137"/>
    </source>
</evidence>
<dbReference type="GO" id="GO:0005524">
    <property type="term" value="F:ATP binding"/>
    <property type="evidence" value="ECO:0007669"/>
    <property type="project" value="UniProtKB-UniRule"/>
</dbReference>
<dbReference type="GO" id="GO:0005776">
    <property type="term" value="C:autophagosome"/>
    <property type="evidence" value="ECO:0007669"/>
    <property type="project" value="TreeGrafter"/>
</dbReference>
<dbReference type="CDD" id="cd14014">
    <property type="entry name" value="STKc_PknB_like"/>
    <property type="match status" value="1"/>
</dbReference>
<dbReference type="GO" id="GO:0016020">
    <property type="term" value="C:membrane"/>
    <property type="evidence" value="ECO:0007669"/>
    <property type="project" value="TreeGrafter"/>
</dbReference>
<evidence type="ECO:0000256" key="4">
    <source>
        <dbReference type="ARBA" id="ARBA00022840"/>
    </source>
</evidence>
<keyword evidence="2 5" id="KW-0547">Nucleotide-binding</keyword>
<sequence>MQQLFQHIIPIYILQVKLVIKYIYSLEQQDIIFFQIYIYIYELLNSCVDYTQKQFIQKNLQISGKLIEMNMHKEVIRKQIGDYCFDMNDIIGEGYSSKVYKGIHMVTNQVVAIKVISLETYNSPIQKSLLSNEIKILLQIDNPNLLRVYEISQSANNTYIVSEYCEGANLEELLKQEPLKIEKVIDILTQLCKGLLDLHKKNIIHRDIKPANVLIKNGIFKLVDFGFAFIENQYDSIIKRYHVGTTMYMAPEIHLFNQYSEKTDVWALGIILHEMLFKAAPKFKFNDQTLLQEIKENCQTLEIIHQNLIFRLLDGMLQLDSEDRLTIQQILNIIQENKSSTSKQMSHLVKLSQKSISTQINSPLQSKSVKTQNQIRKKYVQQLQSNNKPQSFDEHNLKNIVRVQTQNRDQLFEINQFISEDEISGKFIKTNLNQQPFRYSHQKSDSDINIELIGQISTDCSVQKSPKQKLFIQKKDEEIDLPVILKPTYKFCEFVEQIIQNFPQQDNDLILKMQFLLRKLLAIKANVFYTFAPIKIKSQLDNWINQLHQYYQKIQQQINLNLDKTFQLFFNSNLDDQGKLLTMYIISLANQMFKKSNEINIVVEILEDNLQHQNDPFLFARKWLFQISQ</sequence>
<evidence type="ECO:0000256" key="5">
    <source>
        <dbReference type="PROSITE-ProRule" id="PRU10141"/>
    </source>
</evidence>
<keyword evidence="1" id="KW-0808">Transferase</keyword>
<gene>
    <name evidence="7" type="ORF">PPRIM_AZ9-3.1.T0300114</name>
</gene>
<keyword evidence="3" id="KW-0418">Kinase</keyword>
<feature type="domain" description="Protein kinase" evidence="6">
    <location>
        <begin position="85"/>
        <end position="348"/>
    </location>
</feature>
<dbReference type="InterPro" id="IPR000719">
    <property type="entry name" value="Prot_kinase_dom"/>
</dbReference>
<dbReference type="PROSITE" id="PS00107">
    <property type="entry name" value="PROTEIN_KINASE_ATP"/>
    <property type="match status" value="1"/>
</dbReference>
<accession>A0A8S1KZK6</accession>
<dbReference type="SMART" id="SM00220">
    <property type="entry name" value="S_TKc"/>
    <property type="match status" value="1"/>
</dbReference>
<evidence type="ECO:0000256" key="1">
    <source>
        <dbReference type="ARBA" id="ARBA00022679"/>
    </source>
</evidence>
<dbReference type="GO" id="GO:0004674">
    <property type="term" value="F:protein serine/threonine kinase activity"/>
    <property type="evidence" value="ECO:0007669"/>
    <property type="project" value="InterPro"/>
</dbReference>
<feature type="binding site" evidence="5">
    <location>
        <position position="114"/>
    </location>
    <ligand>
        <name>ATP</name>
        <dbReference type="ChEBI" id="CHEBI:30616"/>
    </ligand>
</feature>
<dbReference type="GO" id="GO:0000407">
    <property type="term" value="C:phagophore assembly site"/>
    <property type="evidence" value="ECO:0007669"/>
    <property type="project" value="TreeGrafter"/>
</dbReference>
<keyword evidence="8" id="KW-1185">Reference proteome</keyword>
<dbReference type="InterPro" id="IPR008271">
    <property type="entry name" value="Ser/Thr_kinase_AS"/>
</dbReference>
<evidence type="ECO:0000259" key="6">
    <source>
        <dbReference type="PROSITE" id="PS50011"/>
    </source>
</evidence>
<dbReference type="GO" id="GO:0005829">
    <property type="term" value="C:cytosol"/>
    <property type="evidence" value="ECO:0007669"/>
    <property type="project" value="TreeGrafter"/>
</dbReference>
<dbReference type="OMA" id="SEYCEGA"/>
<evidence type="ECO:0000313" key="7">
    <source>
        <dbReference type="EMBL" id="CAD8060397.1"/>
    </source>
</evidence>
<proteinExistence type="predicted"/>
<dbReference type="FunFam" id="1.10.510.10:FF:000771">
    <property type="entry name" value="Uncharacterized protein"/>
    <property type="match status" value="1"/>
</dbReference>
<dbReference type="PANTHER" id="PTHR24348:SF22">
    <property type="entry name" value="NON-SPECIFIC SERINE_THREONINE PROTEIN KINASE"/>
    <property type="match status" value="1"/>
</dbReference>
<evidence type="ECO:0000256" key="3">
    <source>
        <dbReference type="ARBA" id="ARBA00022777"/>
    </source>
</evidence>
<dbReference type="PROSITE" id="PS50011">
    <property type="entry name" value="PROTEIN_KINASE_DOM"/>
    <property type="match status" value="1"/>
</dbReference>
<name>A0A8S1KZK6_PARPR</name>
<dbReference type="GO" id="GO:0000045">
    <property type="term" value="P:autophagosome assembly"/>
    <property type="evidence" value="ECO:0007669"/>
    <property type="project" value="TreeGrafter"/>
</dbReference>
<evidence type="ECO:0000256" key="2">
    <source>
        <dbReference type="ARBA" id="ARBA00022741"/>
    </source>
</evidence>
<dbReference type="PROSITE" id="PS00108">
    <property type="entry name" value="PROTEIN_KINASE_ST"/>
    <property type="match status" value="1"/>
</dbReference>
<keyword evidence="4 5" id="KW-0067">ATP-binding</keyword>